<keyword evidence="3" id="KW-1185">Reference proteome</keyword>
<feature type="transmembrane region" description="Helical" evidence="1">
    <location>
        <begin position="516"/>
        <end position="538"/>
    </location>
</feature>
<dbReference type="Proteomes" id="UP000709295">
    <property type="component" value="Unassembled WGS sequence"/>
</dbReference>
<feature type="transmembrane region" description="Helical" evidence="1">
    <location>
        <begin position="628"/>
        <end position="648"/>
    </location>
</feature>
<dbReference type="EMBL" id="JAENGY010001343">
    <property type="protein sequence ID" value="KAG6950122.1"/>
    <property type="molecule type" value="Genomic_DNA"/>
</dbReference>
<feature type="transmembrane region" description="Helical" evidence="1">
    <location>
        <begin position="150"/>
        <end position="172"/>
    </location>
</feature>
<accession>A0A8J5IX85</accession>
<keyword evidence="1" id="KW-0812">Transmembrane</keyword>
<comment type="caution">
    <text evidence="2">The sequence shown here is derived from an EMBL/GenBank/DDBJ whole genome shotgun (WGS) entry which is preliminary data.</text>
</comment>
<proteinExistence type="predicted"/>
<evidence type="ECO:0000313" key="3">
    <source>
        <dbReference type="Proteomes" id="UP000709295"/>
    </source>
</evidence>
<feature type="transmembrane region" description="Helical" evidence="1">
    <location>
        <begin position="688"/>
        <end position="710"/>
    </location>
</feature>
<name>A0A8J5IX85_9STRA</name>
<gene>
    <name evidence="2" type="ORF">JG688_00014306</name>
</gene>
<organism evidence="2 3">
    <name type="scientific">Phytophthora aleatoria</name>
    <dbReference type="NCBI Taxonomy" id="2496075"/>
    <lineage>
        <taxon>Eukaryota</taxon>
        <taxon>Sar</taxon>
        <taxon>Stramenopiles</taxon>
        <taxon>Oomycota</taxon>
        <taxon>Peronosporomycetes</taxon>
        <taxon>Peronosporales</taxon>
        <taxon>Peronosporaceae</taxon>
        <taxon>Phytophthora</taxon>
    </lineage>
</organism>
<evidence type="ECO:0000256" key="1">
    <source>
        <dbReference type="SAM" id="Phobius"/>
    </source>
</evidence>
<keyword evidence="1" id="KW-1133">Transmembrane helix</keyword>
<sequence length="880" mass="97501">MLGSNVHAPGARDRLRTCNATARGRHLTCNTWRTASGPGFQPHGAVRFMIIVVRSSYVLSKLQIGPRSTCASESTWVTDRTPKPLPQLKSCENAQFSCAVLVEKSSPKMTQGDKYKVEAGGSGDWATEYYAEQRRQQDQQNWMVLFKPSVFGAVLAVVGRIVVWPLALLIVFTSTTYLTHANVLKLVDESIYAFTEQDPVMAGGCTGCLGLNKVCFIKYSIFAQDAIIGATVFKSYAGRKPDLSLYDFSTLSKEALELGEKLDTKGVYCQSGVNEWGSMTAGIAGSAQDILDVVNTLNLNIAPQFRRELEIAVEGKAPCESGWNIYTITRLFLYPTVKGSPNFASIPGIDFNVFPDYTECRPDVTVDDNLVGSKLALATHGEDPLAVFPDILKLFPYNFESSIPSVERVAPAGTTKYGFPTVLQPLFKGYYGGCRVRVVNTTGVFIEDTCDVSKRWSSYGLMIHSPDDIPMCSTGDVCIHNYYNSIWEWVNYINAENPTRIGMNLNTFRSRYGDSVALSVLPGIVVMQMLIMGMISLYQVMSHKRSVLLTQIWAYRCQNGRMQVVYLAQITYHIIYNSDLYMLGLATGMLTIESVMNLTCCIFSFSYTFVNLAKARSGDQQLDRHFRLTWETMQIVITSIVAAVLLSVRQTPLTFINANNGEILRKTSARGAKYCGLNDSCVVYKTNLIIFIVIFSVGLGIIAAVSSLIVKRLSPKVKSSVRSARMSLSTQGSFKQSRSSVSNPNAAVTHATETTVKMKSVNADGLTSFERNCIGGPFRNLFRDCDDMAYVMYKGKRCTTVEALLLTGYLYYGEHIYQASSVMLLLLARALPRKMLRTFNMLLLRWHVDMDTGVLTQVLSCPWYAASKENHALTGAMPVA</sequence>
<keyword evidence="1" id="KW-0472">Membrane</keyword>
<dbReference type="AlphaFoldDB" id="A0A8J5IX85"/>
<feature type="transmembrane region" description="Helical" evidence="1">
    <location>
        <begin position="581"/>
        <end position="607"/>
    </location>
</feature>
<protein>
    <submittedName>
        <fullName evidence="2">Uncharacterized protein</fullName>
    </submittedName>
</protein>
<evidence type="ECO:0000313" key="2">
    <source>
        <dbReference type="EMBL" id="KAG6950122.1"/>
    </source>
</evidence>
<reference evidence="2" key="1">
    <citation type="submission" date="2021-01" db="EMBL/GenBank/DDBJ databases">
        <title>Phytophthora aleatoria, a newly-described species from Pinus radiata is distinct from Phytophthora cactorum isolates based on comparative genomics.</title>
        <authorList>
            <person name="Mcdougal R."/>
            <person name="Panda P."/>
            <person name="Williams N."/>
            <person name="Studholme D.J."/>
        </authorList>
    </citation>
    <scope>NUCLEOTIDE SEQUENCE</scope>
    <source>
        <strain evidence="2">NZFS 4037</strain>
    </source>
</reference>